<keyword evidence="1" id="KW-0344">Guanine-nucleotide releasing factor</keyword>
<evidence type="ECO:0000313" key="4">
    <source>
        <dbReference type="Proteomes" id="UP001469553"/>
    </source>
</evidence>
<sequence length="156" mass="17723">IIHLTRPLDSWLEHVNFCTLFDCLTDEEVLQVFAAAVLERRIIFIAEELGTLSQVLHAVAALLYPFTWQHTFISIVPEILIDVVMAPTPYLLGVQKRLLDLVTDQSDTSRTRQTPVICRNTQMILQSWGGSEMDKKLSTGSWWTALWHGVETIISS</sequence>
<feature type="non-terminal residue" evidence="3">
    <location>
        <position position="1"/>
    </location>
</feature>
<evidence type="ECO:0000313" key="3">
    <source>
        <dbReference type="EMBL" id="MEQ2305130.1"/>
    </source>
</evidence>
<dbReference type="PANTHER" id="PTHR15288">
    <property type="entry name" value="DENN DOMAIN-CONTAINING PROTEIN 2"/>
    <property type="match status" value="1"/>
</dbReference>
<organism evidence="3 4">
    <name type="scientific">Ameca splendens</name>
    <dbReference type="NCBI Taxonomy" id="208324"/>
    <lineage>
        <taxon>Eukaryota</taxon>
        <taxon>Metazoa</taxon>
        <taxon>Chordata</taxon>
        <taxon>Craniata</taxon>
        <taxon>Vertebrata</taxon>
        <taxon>Euteleostomi</taxon>
        <taxon>Actinopterygii</taxon>
        <taxon>Neopterygii</taxon>
        <taxon>Teleostei</taxon>
        <taxon>Neoteleostei</taxon>
        <taxon>Acanthomorphata</taxon>
        <taxon>Ovalentaria</taxon>
        <taxon>Atherinomorphae</taxon>
        <taxon>Cyprinodontiformes</taxon>
        <taxon>Goodeidae</taxon>
        <taxon>Ameca</taxon>
    </lineage>
</organism>
<reference evidence="3 4" key="1">
    <citation type="submission" date="2021-06" db="EMBL/GenBank/DDBJ databases">
        <authorList>
            <person name="Palmer J.M."/>
        </authorList>
    </citation>
    <scope>NUCLEOTIDE SEQUENCE [LARGE SCALE GENOMIC DNA]</scope>
    <source>
        <strain evidence="3 4">AS_MEX2019</strain>
        <tissue evidence="3">Muscle</tissue>
    </source>
</reference>
<dbReference type="InterPro" id="IPR051942">
    <property type="entry name" value="DENN_domain_containing_2"/>
</dbReference>
<keyword evidence="4" id="KW-1185">Reference proteome</keyword>
<dbReference type="SMART" id="SM00799">
    <property type="entry name" value="DENN"/>
    <property type="match status" value="1"/>
</dbReference>
<dbReference type="PANTHER" id="PTHR15288:SF2">
    <property type="entry name" value="DENN DOMAIN-CONTAINING PROTEIN 2D"/>
    <property type="match status" value="1"/>
</dbReference>
<comment type="caution">
    <text evidence="3">The sequence shown here is derived from an EMBL/GenBank/DDBJ whole genome shotgun (WGS) entry which is preliminary data.</text>
</comment>
<dbReference type="EMBL" id="JAHRIP010061289">
    <property type="protein sequence ID" value="MEQ2305130.1"/>
    <property type="molecule type" value="Genomic_DNA"/>
</dbReference>
<dbReference type="Pfam" id="PF02141">
    <property type="entry name" value="DENN"/>
    <property type="match status" value="1"/>
</dbReference>
<dbReference type="InterPro" id="IPR001194">
    <property type="entry name" value="cDENN_dom"/>
</dbReference>
<accession>A0ABV0ZGT0</accession>
<dbReference type="Gene3D" id="3.40.50.11500">
    <property type="match status" value="1"/>
</dbReference>
<name>A0ABV0ZGT0_9TELE</name>
<evidence type="ECO:0000256" key="1">
    <source>
        <dbReference type="ARBA" id="ARBA00022658"/>
    </source>
</evidence>
<proteinExistence type="predicted"/>
<gene>
    <name evidence="3" type="primary">DENND2D</name>
    <name evidence="3" type="ORF">AMECASPLE_034402</name>
</gene>
<dbReference type="PROSITE" id="PS50211">
    <property type="entry name" value="DENN"/>
    <property type="match status" value="1"/>
</dbReference>
<dbReference type="Proteomes" id="UP001469553">
    <property type="component" value="Unassembled WGS sequence"/>
</dbReference>
<protein>
    <submittedName>
        <fullName evidence="3">DENN domain-containing protein 2D</fullName>
    </submittedName>
</protein>
<evidence type="ECO:0000259" key="2">
    <source>
        <dbReference type="PROSITE" id="PS50211"/>
    </source>
</evidence>
<feature type="domain" description="UDENN" evidence="2">
    <location>
        <begin position="1"/>
        <end position="156"/>
    </location>
</feature>
<dbReference type="InterPro" id="IPR043153">
    <property type="entry name" value="DENN_C"/>
</dbReference>
<dbReference type="InterPro" id="IPR037516">
    <property type="entry name" value="Tripartite_DENN"/>
</dbReference>